<comment type="caution">
    <text evidence="1">The sequence shown here is derived from an EMBL/GenBank/DDBJ whole genome shotgun (WGS) entry which is preliminary data.</text>
</comment>
<dbReference type="Proteomes" id="UP000266644">
    <property type="component" value="Unassembled WGS sequence"/>
</dbReference>
<evidence type="ECO:0000313" key="1">
    <source>
        <dbReference type="EMBL" id="RHH14476.1"/>
    </source>
</evidence>
<name>A0A396CA10_BACFG</name>
<reference evidence="1 2" key="1">
    <citation type="submission" date="2018-08" db="EMBL/GenBank/DDBJ databases">
        <title>A genome reference for cultivated species of the human gut microbiota.</title>
        <authorList>
            <person name="Zou Y."/>
            <person name="Xue W."/>
            <person name="Luo G."/>
        </authorList>
    </citation>
    <scope>NUCLEOTIDE SEQUENCE [LARGE SCALE GENOMIC DNA]</scope>
    <source>
        <strain evidence="1 2">AM18-6</strain>
    </source>
</reference>
<dbReference type="RefSeq" id="WP_122330124.1">
    <property type="nucleotide sequence ID" value="NZ_JAQDYY010000001.1"/>
</dbReference>
<sequence length="361" mass="41089">MENKSDYSFQITVQTLADLIADLQENQEIKFLLPEQQQVWGAICLKPLGIPTILIGCKEEEDIHLFNKAADHTWTGVLSTLEDTVNVFKDEIVLINGKLPFRTPTYELLVGEIIRLLTTRNMNELEINDGLDDIAHFVWYDGDNDIHDSCATKVSLDENGDLDIVVRDEEGNYTSCSAYDLDSLTKERLASLKENILQTLEIEPVKELTGGIPTTITEFLNHPGVECTDPASLQFSLRIASGDYMYLESAYVGVPQEALSENDSVFKEVEPYFNDPVSFLRDVRVGKLISFFLCKNYWYFDRIKYDFLPSHQCRDVMSTYGIQTGECTDEEQYKQLICEGYFEMHQGTNMSGNINSLSNIR</sequence>
<accession>A0A396CA10</accession>
<protein>
    <submittedName>
        <fullName evidence="1">Uncharacterized protein</fullName>
    </submittedName>
</protein>
<dbReference type="AlphaFoldDB" id="A0A396CA10"/>
<organism evidence="1 2">
    <name type="scientific">Bacteroides fragilis</name>
    <dbReference type="NCBI Taxonomy" id="817"/>
    <lineage>
        <taxon>Bacteria</taxon>
        <taxon>Pseudomonadati</taxon>
        <taxon>Bacteroidota</taxon>
        <taxon>Bacteroidia</taxon>
        <taxon>Bacteroidales</taxon>
        <taxon>Bacteroidaceae</taxon>
        <taxon>Bacteroides</taxon>
    </lineage>
</organism>
<dbReference type="EMBL" id="QRJE01000008">
    <property type="protein sequence ID" value="RHH14476.1"/>
    <property type="molecule type" value="Genomic_DNA"/>
</dbReference>
<evidence type="ECO:0000313" key="2">
    <source>
        <dbReference type="Proteomes" id="UP000266644"/>
    </source>
</evidence>
<gene>
    <name evidence="1" type="ORF">DW228_06660</name>
</gene>
<proteinExistence type="predicted"/>